<evidence type="ECO:0000256" key="1">
    <source>
        <dbReference type="ARBA" id="ARBA00005142"/>
    </source>
</evidence>
<gene>
    <name evidence="7" type="ORF">ZIOFF_019045</name>
</gene>
<dbReference type="AlphaFoldDB" id="A0A8J5LJ26"/>
<comment type="pathway">
    <text evidence="1 5">Pyrimidine metabolism; dUMP biosynthesis; dUMP from dCTP (dUTP route): step 2/2.</text>
</comment>
<dbReference type="UniPathway" id="UPA00610">
    <property type="reaction ID" value="UER00666"/>
</dbReference>
<evidence type="ECO:0000313" key="7">
    <source>
        <dbReference type="EMBL" id="KAG6521911.1"/>
    </source>
</evidence>
<evidence type="ECO:0000256" key="5">
    <source>
        <dbReference type="RuleBase" id="RU367024"/>
    </source>
</evidence>
<evidence type="ECO:0000256" key="4">
    <source>
        <dbReference type="ARBA" id="ARBA00023080"/>
    </source>
</evidence>
<name>A0A8J5LJ26_ZINOF</name>
<dbReference type="EMBL" id="JACMSC010000005">
    <property type="protein sequence ID" value="KAG6521911.1"/>
    <property type="molecule type" value="Genomic_DNA"/>
</dbReference>
<organism evidence="7 8">
    <name type="scientific">Zingiber officinale</name>
    <name type="common">Ginger</name>
    <name type="synonym">Amomum zingiber</name>
    <dbReference type="NCBI Taxonomy" id="94328"/>
    <lineage>
        <taxon>Eukaryota</taxon>
        <taxon>Viridiplantae</taxon>
        <taxon>Streptophyta</taxon>
        <taxon>Embryophyta</taxon>
        <taxon>Tracheophyta</taxon>
        <taxon>Spermatophyta</taxon>
        <taxon>Magnoliopsida</taxon>
        <taxon>Liliopsida</taxon>
        <taxon>Zingiberales</taxon>
        <taxon>Zingiberaceae</taxon>
        <taxon>Zingiber</taxon>
    </lineage>
</organism>
<comment type="similarity">
    <text evidence="2 5">Belongs to the dUTPase family.</text>
</comment>
<dbReference type="CDD" id="cd07557">
    <property type="entry name" value="trimeric_dUTPase"/>
    <property type="match status" value="1"/>
</dbReference>
<keyword evidence="3 5" id="KW-0378">Hydrolase</keyword>
<dbReference type="Proteomes" id="UP000734854">
    <property type="component" value="Unassembled WGS sequence"/>
</dbReference>
<sequence>MQERASIVPAEVLYQSRRDDAHHRVYAHRSEEAVLVTTNQVDRSLIQPKSFMQLQRSGMCFIHMGVIQVRVQILHRQEEGTLLLIIFRDNRWQGDQAIFATMEVDLTRGSQLVYMIPDTMLTISDFYRNIQISILARGYEGWQNSEANILVTRGMVGRLSNTPNVGFAYEIQNVVDYLITHGVRALPGRRYNTRELLGQNWIINQSSINIPMQPAEVSTRNLLEGRISIQFDNYQAAVTASQPHYNQRDEEIPSDEEEVHHQIIAVLLEDPEEILMVKRISDSAILLKRKTEGSAGYDLAINREQFVPKKDKSILTTGVCIQIPKGTYARIAPRSSAAIRGLIIMGGVIDEDYRGEAHGSLRRRIFSS</sequence>
<evidence type="ECO:0000256" key="3">
    <source>
        <dbReference type="ARBA" id="ARBA00022801"/>
    </source>
</evidence>
<protein>
    <recommendedName>
        <fullName evidence="5">Deoxyuridine 5'-triphosphate nucleotidohydrolase</fullName>
        <shortName evidence="5">dUTPase</shortName>
        <ecNumber evidence="5">3.6.1.23</ecNumber>
    </recommendedName>
    <alternativeName>
        <fullName evidence="5">dUTP pyrophosphatase</fullName>
    </alternativeName>
</protein>
<evidence type="ECO:0000313" key="8">
    <source>
        <dbReference type="Proteomes" id="UP000734854"/>
    </source>
</evidence>
<dbReference type="InterPro" id="IPR033704">
    <property type="entry name" value="dUTPase_trimeric"/>
</dbReference>
<comment type="catalytic activity">
    <reaction evidence="5">
        <text>dUTP + H2O = dUMP + diphosphate + H(+)</text>
        <dbReference type="Rhea" id="RHEA:10248"/>
        <dbReference type="ChEBI" id="CHEBI:15377"/>
        <dbReference type="ChEBI" id="CHEBI:15378"/>
        <dbReference type="ChEBI" id="CHEBI:33019"/>
        <dbReference type="ChEBI" id="CHEBI:61555"/>
        <dbReference type="ChEBI" id="CHEBI:246422"/>
        <dbReference type="EC" id="3.6.1.23"/>
    </reaction>
</comment>
<feature type="domain" description="dUTPase-like" evidence="6">
    <location>
        <begin position="284"/>
        <end position="356"/>
    </location>
</feature>
<dbReference type="PANTHER" id="PTHR11241">
    <property type="entry name" value="DEOXYURIDINE 5'-TRIPHOSPHATE NUCLEOTIDOHYDROLASE"/>
    <property type="match status" value="1"/>
</dbReference>
<dbReference type="InterPro" id="IPR036157">
    <property type="entry name" value="dUTPase-like_sf"/>
</dbReference>
<evidence type="ECO:0000259" key="6">
    <source>
        <dbReference type="Pfam" id="PF00692"/>
    </source>
</evidence>
<dbReference type="PANTHER" id="PTHR11241:SF0">
    <property type="entry name" value="DEOXYURIDINE 5'-TRIPHOSPHATE NUCLEOTIDOHYDROLASE"/>
    <property type="match status" value="1"/>
</dbReference>
<keyword evidence="5" id="KW-0479">Metal-binding</keyword>
<dbReference type="SUPFAM" id="SSF51283">
    <property type="entry name" value="dUTPase-like"/>
    <property type="match status" value="1"/>
</dbReference>
<dbReference type="EC" id="3.6.1.23" evidence="5"/>
<reference evidence="7 8" key="1">
    <citation type="submission" date="2020-08" db="EMBL/GenBank/DDBJ databases">
        <title>Plant Genome Project.</title>
        <authorList>
            <person name="Zhang R.-G."/>
        </authorList>
    </citation>
    <scope>NUCLEOTIDE SEQUENCE [LARGE SCALE GENOMIC DNA]</scope>
    <source>
        <tissue evidence="7">Rhizome</tissue>
    </source>
</reference>
<comment type="caution">
    <text evidence="7">The sequence shown here is derived from an EMBL/GenBank/DDBJ whole genome shotgun (WGS) entry which is preliminary data.</text>
</comment>
<dbReference type="InterPro" id="IPR008181">
    <property type="entry name" value="dUTPase"/>
</dbReference>
<dbReference type="GO" id="GO:0004170">
    <property type="term" value="F:dUTP diphosphatase activity"/>
    <property type="evidence" value="ECO:0007669"/>
    <property type="project" value="UniProtKB-UniRule"/>
</dbReference>
<dbReference type="InterPro" id="IPR029054">
    <property type="entry name" value="dUTPase-like"/>
</dbReference>
<proteinExistence type="inferred from homology"/>
<evidence type="ECO:0000256" key="2">
    <source>
        <dbReference type="ARBA" id="ARBA00006581"/>
    </source>
</evidence>
<dbReference type="GO" id="GO:0000287">
    <property type="term" value="F:magnesium ion binding"/>
    <property type="evidence" value="ECO:0007669"/>
    <property type="project" value="UniProtKB-UniRule"/>
</dbReference>
<keyword evidence="8" id="KW-1185">Reference proteome</keyword>
<dbReference type="GO" id="GO:0006226">
    <property type="term" value="P:dUMP biosynthetic process"/>
    <property type="evidence" value="ECO:0007669"/>
    <property type="project" value="UniProtKB-UniRule"/>
</dbReference>
<dbReference type="Pfam" id="PF00692">
    <property type="entry name" value="dUTPase"/>
    <property type="match status" value="1"/>
</dbReference>
<keyword evidence="5" id="KW-0460">Magnesium</keyword>
<keyword evidence="4 5" id="KW-0546">Nucleotide metabolism</keyword>
<accession>A0A8J5LJ26</accession>
<comment type="cofactor">
    <cofactor evidence="5">
        <name>Mg(2+)</name>
        <dbReference type="ChEBI" id="CHEBI:18420"/>
    </cofactor>
</comment>
<comment type="function">
    <text evidence="5">Involved in nucleotide metabolism via production of dUMP, the immediate precursor of thymidine nucleotides, and decreases the intracellular concentration of dUTP so that uracil cannot be incorporated into DNA.</text>
</comment>
<dbReference type="Gene3D" id="2.70.40.10">
    <property type="match status" value="1"/>
</dbReference>
<dbReference type="GO" id="GO:0046081">
    <property type="term" value="P:dUTP catabolic process"/>
    <property type="evidence" value="ECO:0007669"/>
    <property type="project" value="UniProtKB-UniRule"/>
</dbReference>